<evidence type="ECO:0000313" key="1">
    <source>
        <dbReference type="EMBL" id="KAI3779361.1"/>
    </source>
</evidence>
<sequence>MITSHRILLTTGCIPVSCPDDVNQPPSFPHLIPIMASLAYWRTHEAPVEGDGLVKKLKEALSDNGMKRLKMEVQVNPIHIDQPPHVSSPSLSFRSSNHPPHTFSLFIMPPFPSDNPSSTDNHSSFFTSRH</sequence>
<accession>A0ACB9G814</accession>
<dbReference type="EMBL" id="CM042010">
    <property type="protein sequence ID" value="KAI3779361.1"/>
    <property type="molecule type" value="Genomic_DNA"/>
</dbReference>
<gene>
    <name evidence="1" type="ORF">L2E82_09077</name>
</gene>
<comment type="caution">
    <text evidence="1">The sequence shown here is derived from an EMBL/GenBank/DDBJ whole genome shotgun (WGS) entry which is preliminary data.</text>
</comment>
<proteinExistence type="predicted"/>
<dbReference type="Proteomes" id="UP001055811">
    <property type="component" value="Linkage Group LG02"/>
</dbReference>
<evidence type="ECO:0000313" key="2">
    <source>
        <dbReference type="Proteomes" id="UP001055811"/>
    </source>
</evidence>
<protein>
    <submittedName>
        <fullName evidence="1">Uncharacterized protein</fullName>
    </submittedName>
</protein>
<keyword evidence="2" id="KW-1185">Reference proteome</keyword>
<reference evidence="2" key="1">
    <citation type="journal article" date="2022" name="Mol. Ecol. Resour.">
        <title>The genomes of chicory, endive, great burdock and yacon provide insights into Asteraceae palaeo-polyploidization history and plant inulin production.</title>
        <authorList>
            <person name="Fan W."/>
            <person name="Wang S."/>
            <person name="Wang H."/>
            <person name="Wang A."/>
            <person name="Jiang F."/>
            <person name="Liu H."/>
            <person name="Zhao H."/>
            <person name="Xu D."/>
            <person name="Zhang Y."/>
        </authorList>
    </citation>
    <scope>NUCLEOTIDE SEQUENCE [LARGE SCALE GENOMIC DNA]</scope>
    <source>
        <strain evidence="2">cv. Punajuju</strain>
    </source>
</reference>
<name>A0ACB9G814_CICIN</name>
<reference evidence="1 2" key="2">
    <citation type="journal article" date="2022" name="Mol. Ecol. Resour.">
        <title>The genomes of chicory, endive, great burdock and yacon provide insights into Asteraceae paleo-polyploidization history and plant inulin production.</title>
        <authorList>
            <person name="Fan W."/>
            <person name="Wang S."/>
            <person name="Wang H."/>
            <person name="Wang A."/>
            <person name="Jiang F."/>
            <person name="Liu H."/>
            <person name="Zhao H."/>
            <person name="Xu D."/>
            <person name="Zhang Y."/>
        </authorList>
    </citation>
    <scope>NUCLEOTIDE SEQUENCE [LARGE SCALE GENOMIC DNA]</scope>
    <source>
        <strain evidence="2">cv. Punajuju</strain>
        <tissue evidence="1">Leaves</tissue>
    </source>
</reference>
<organism evidence="1 2">
    <name type="scientific">Cichorium intybus</name>
    <name type="common">Chicory</name>
    <dbReference type="NCBI Taxonomy" id="13427"/>
    <lineage>
        <taxon>Eukaryota</taxon>
        <taxon>Viridiplantae</taxon>
        <taxon>Streptophyta</taxon>
        <taxon>Embryophyta</taxon>
        <taxon>Tracheophyta</taxon>
        <taxon>Spermatophyta</taxon>
        <taxon>Magnoliopsida</taxon>
        <taxon>eudicotyledons</taxon>
        <taxon>Gunneridae</taxon>
        <taxon>Pentapetalae</taxon>
        <taxon>asterids</taxon>
        <taxon>campanulids</taxon>
        <taxon>Asterales</taxon>
        <taxon>Asteraceae</taxon>
        <taxon>Cichorioideae</taxon>
        <taxon>Cichorieae</taxon>
        <taxon>Cichoriinae</taxon>
        <taxon>Cichorium</taxon>
    </lineage>
</organism>